<dbReference type="RefSeq" id="XP_026726323.1">
    <property type="nucleotide sequence ID" value="XM_026870522.1"/>
</dbReference>
<keyword evidence="1" id="KW-0472">Membrane</keyword>
<sequence>MYIYYLVISVQITSVLCYHNRLFTLTSYENISDSQCGFYQLVETGDIEGAKTTAQTSTKRFGISTNIPDFTYVTISGTTQRPVDPLLQFEDSIYRVLYGRDPDPKPIKKIEEPENVTSNETDLLAHCPTGQGFRGEVFQNKSAVHLPFLEFVHRGHCHLKITKDYMQTAVNAFAIFIAGNLDDILRLPSLYVLHSARTIAMMKIAREKMAATWSVVKGSTPTEAIPYETLERYRPLFKYLNGKEMAKLNLSDSRILSYIGTHPDLSRHQVGVVASRYIQINPRWTEPKYLNMMNNLLCGVPMIFMRRIPENTYLQLTHQIFYHIRACDPLQRRFYLAMMMRTQALGKSYSWSAREVSRLGLLLAEVSGQDLSAINPEAMSGITAQVMLEMPIHSLKSITEMQLRYLEPKPLNILARKLIAYQNQQLAASGVHIIPSFSLISIHYILFYLISIILLCKLYSLCIILRFLRFYYRHCTLFSMHVEITSFQYTIILSMIPLNYYMSTNSKAIDCNFVY</sequence>
<accession>A0A7E5VDE3</accession>
<protein>
    <submittedName>
        <fullName evidence="3">Uncharacterized protein LOC113492837 isoform X1</fullName>
    </submittedName>
</protein>
<keyword evidence="1" id="KW-0812">Transmembrane</keyword>
<proteinExistence type="predicted"/>
<keyword evidence="2" id="KW-1185">Reference proteome</keyword>
<organism evidence="2 3">
    <name type="scientific">Trichoplusia ni</name>
    <name type="common">Cabbage looper</name>
    <dbReference type="NCBI Taxonomy" id="7111"/>
    <lineage>
        <taxon>Eukaryota</taxon>
        <taxon>Metazoa</taxon>
        <taxon>Ecdysozoa</taxon>
        <taxon>Arthropoda</taxon>
        <taxon>Hexapoda</taxon>
        <taxon>Insecta</taxon>
        <taxon>Pterygota</taxon>
        <taxon>Neoptera</taxon>
        <taxon>Endopterygota</taxon>
        <taxon>Lepidoptera</taxon>
        <taxon>Glossata</taxon>
        <taxon>Ditrysia</taxon>
        <taxon>Noctuoidea</taxon>
        <taxon>Noctuidae</taxon>
        <taxon>Plusiinae</taxon>
        <taxon>Trichoplusia</taxon>
    </lineage>
</organism>
<feature type="transmembrane region" description="Helical" evidence="1">
    <location>
        <begin position="480"/>
        <end position="502"/>
    </location>
</feature>
<evidence type="ECO:0000313" key="2">
    <source>
        <dbReference type="Proteomes" id="UP000322000"/>
    </source>
</evidence>
<keyword evidence="1" id="KW-1133">Transmembrane helix</keyword>
<gene>
    <name evidence="3" type="primary">LOC113492837</name>
</gene>
<evidence type="ECO:0000313" key="3">
    <source>
        <dbReference type="RefSeq" id="XP_026726323.1"/>
    </source>
</evidence>
<evidence type="ECO:0000256" key="1">
    <source>
        <dbReference type="SAM" id="Phobius"/>
    </source>
</evidence>
<dbReference type="Proteomes" id="UP000322000">
    <property type="component" value="Chromosome 4"/>
</dbReference>
<dbReference type="GeneID" id="113492837"/>
<dbReference type="AlphaFoldDB" id="A0A7E5VDE3"/>
<reference evidence="3" key="1">
    <citation type="submission" date="2025-08" db="UniProtKB">
        <authorList>
            <consortium name="RefSeq"/>
        </authorList>
    </citation>
    <scope>IDENTIFICATION</scope>
</reference>
<dbReference type="OrthoDB" id="6753181at2759"/>
<feature type="transmembrane region" description="Helical" evidence="1">
    <location>
        <begin position="445"/>
        <end position="468"/>
    </location>
</feature>
<dbReference type="KEGG" id="tnl:113492837"/>
<dbReference type="InParanoid" id="A0A7E5VDE3"/>
<name>A0A7E5VDE3_TRINI</name>